<keyword evidence="5" id="KW-0862">Zinc</keyword>
<keyword evidence="6" id="KW-0539">Nucleus</keyword>
<feature type="region of interest" description="Disordered" evidence="8">
    <location>
        <begin position="858"/>
        <end position="938"/>
    </location>
</feature>
<proteinExistence type="predicted"/>
<feature type="region of interest" description="Disordered" evidence="8">
    <location>
        <begin position="528"/>
        <end position="553"/>
    </location>
</feature>
<sequence>MPPQWKKKDKSYARATLSDGCAEERTVAGPFNLNPAGFGVPSEGLAPLRILDNYSFFVDFSDSGEDEQPVGLDELVDGLVNGLELKARGAVLEHKLAAQSIDDARYNARVRVRIHAVRDWLIDYSTPWSIWVVTDFAWYRLLTPAEDYSFYFVSTLRKAQLAHNSARIVLDNPVTTSNQALAQLVSQWQRHGGGSAHETTAGEGFRPYAGIDLGTLTNEIIQKDAGFLLSQLALFLGRHASKCEFLQALAAAAGISLADVVTPGRRIRRGPSGAPVADLATRPQPQTGFFAAAELLPGILMVWDFCQSYRALLRLPPFPMCGAAGQAALLRDIHAALLRLVEGLDEELMEAPTMEGYGSAADLAPQEAYRPLLGVTWPEMVRICLENHDGHRISPEVSAAMKRLKAAEYEQLSAAERLVLLEAVMHVAADMEVVRNHIVDTMPEATVAEASRGQPFGWDGSGNRYYQLGGDTGHGNIFVESADGTTWGWYELEQIPQLMDWLEGGCDAEQDLAEDIYEAFEDVINASANQDGAQPGSGSVPEASPSGRSAVSAGHQPVMDGYLAARQLGTSADQLRSELQGLMAAVRFWDKDLDWWQARAAVLELLTRVQAGREFAKLMWLVEDLMYDDLLKGTGWGRRRGWYREQLEDCQTVSQAAMVCWQLAAHCRRAGDMGFLTRDDFYSLAQQGRYGMTPIPHLTDRALFLKSAYAFHLRRQQAPGEPKPPPIPADWRFVEPCSIVEAAFVQGLHGPRIGPTGRFGPASASSGNPDSNQRLVAWLLIRKDMPAAQKEQNERTLASSESGDAIVEGEGNLACGEINWRNFSFQHGFRTPPRVIKPLELEDANGAAVPADGSAAASVLEAGASRDGSPTGPSAMQVDEAEAAEGPEKGSKRKREGGAQTAISSRNGGIRAVVKPDGDGDGSGSMLVPGAHMNPSQSADQLAGLDEEGEGGLRVTRSSRRTAGVKEFFMLGTSNTAIVSKEAMAASALRRRDLSMTDGDDDNLYQDDDVKVRYWLKDRGFAVVAVHLKPLTDRPPQFFFSPPDLLRGADREWPAGLAVKMPSFGTPAEQADGQRRPVKWYAGTLQETYVPMRPQSWTPGEAQAVDPWKALHTEWEFDVPPGWPTRQCTWEVEEDTNGSLRQEKARIQAEETARRNLAMQINSNNRRAWGPQAQQAAKLSADAAHAQANMASGSGPVFFSSGPSGVSSAPAPQYVPVPYMHQVQGGGSWTGQAGGAPGGPTHFMAADHQAQMAALAAAGAANMGSFQALLAGATEQAPPSWVSGQEPVKVEKKKSGAGRKRKADRDGSSDNPAAKRSASEGDLNGRVKTPKPPSEGYRERWLAKKPRPTATTWCSTVCSACEGTDGDLVVCSGPCLRAFHPACVGLQAKPEVAWFCPECDTGRVRCFVCGEFGAGFEDPTVRKCSLGVCGRFYHLECVAKLDLTHMGKKGAHFRCPQHYCHVCNKSGDGIDMVKCIRCPTAYHTSCTPKTVHRFLSQSKVVLCEKHQPGSAPPGYTHPPPASGEKLEAALAAAKAAGIPLAATSAVQRLTTSALSAMNAQFDMPQAMHPSLSLQAQASMSSALAGGSLPGQQAVAGLSMDASASPGGFLQPQHALPDPPNPFEALSPRRSAQQLHAAQQQLQAASQRHAAQDHFLSDAALEEVLNTFAGPDIVPDSTPGGTLQPLGLDHTLDHFLDFAPPE</sequence>
<protein>
    <recommendedName>
        <fullName evidence="9">PHD-type domain-containing protein</fullName>
    </recommendedName>
</protein>
<feature type="region of interest" description="Disordered" evidence="8">
    <location>
        <begin position="1599"/>
        <end position="1645"/>
    </location>
</feature>
<dbReference type="Pfam" id="PF23011">
    <property type="entry name" value="PHD-1st_NSD"/>
    <property type="match status" value="1"/>
</dbReference>
<evidence type="ECO:0000256" key="1">
    <source>
        <dbReference type="ARBA" id="ARBA00004123"/>
    </source>
</evidence>
<evidence type="ECO:0000256" key="4">
    <source>
        <dbReference type="ARBA" id="ARBA00022771"/>
    </source>
</evidence>
<dbReference type="SMART" id="SM00184">
    <property type="entry name" value="RING"/>
    <property type="match status" value="2"/>
</dbReference>
<dbReference type="GO" id="GO:0006338">
    <property type="term" value="P:chromatin remodeling"/>
    <property type="evidence" value="ECO:0007669"/>
    <property type="project" value="UniProtKB-ARBA"/>
</dbReference>
<feature type="compositionally biased region" description="Low complexity" evidence="8">
    <location>
        <begin position="1629"/>
        <end position="1645"/>
    </location>
</feature>
<keyword evidence="4 7" id="KW-0863">Zinc-finger</keyword>
<dbReference type="InterPro" id="IPR018501">
    <property type="entry name" value="DDT_dom"/>
</dbReference>
<dbReference type="InterPro" id="IPR055198">
    <property type="entry name" value="NSD_PHD"/>
</dbReference>
<keyword evidence="2" id="KW-0479">Metal-binding</keyword>
<dbReference type="InterPro" id="IPR001841">
    <property type="entry name" value="Znf_RING"/>
</dbReference>
<dbReference type="InterPro" id="IPR019786">
    <property type="entry name" value="Zinc_finger_PHD-type_CS"/>
</dbReference>
<feature type="region of interest" description="Disordered" evidence="8">
    <location>
        <begin position="1277"/>
        <end position="1342"/>
    </location>
</feature>
<dbReference type="SUPFAM" id="SSF57903">
    <property type="entry name" value="FYVE/PHD zinc finger"/>
    <property type="match status" value="1"/>
</dbReference>
<keyword evidence="11" id="KW-1185">Reference proteome</keyword>
<reference evidence="10 11" key="1">
    <citation type="journal article" date="2024" name="Nat. Commun.">
        <title>Phylogenomics reveals the evolutionary origins of lichenization in chlorophyte algae.</title>
        <authorList>
            <person name="Puginier C."/>
            <person name="Libourel C."/>
            <person name="Otte J."/>
            <person name="Skaloud P."/>
            <person name="Haon M."/>
            <person name="Grisel S."/>
            <person name="Petersen M."/>
            <person name="Berrin J.G."/>
            <person name="Delaux P.M."/>
            <person name="Dal Grande F."/>
            <person name="Keller J."/>
        </authorList>
    </citation>
    <scope>NUCLEOTIDE SEQUENCE [LARGE SCALE GENOMIC DNA]</scope>
    <source>
        <strain evidence="10 11">SAG 2043</strain>
    </source>
</reference>
<evidence type="ECO:0000256" key="3">
    <source>
        <dbReference type="ARBA" id="ARBA00022737"/>
    </source>
</evidence>
<dbReference type="Pfam" id="PF15613">
    <property type="entry name" value="WSD"/>
    <property type="match status" value="1"/>
</dbReference>
<comment type="subcellular location">
    <subcellularLocation>
        <location evidence="1">Nucleus</location>
    </subcellularLocation>
</comment>
<dbReference type="PANTHER" id="PTHR46235:SF3">
    <property type="entry name" value="PHD FINGER-CONTAINING PROTEIN DDB_G0268158"/>
    <property type="match status" value="1"/>
</dbReference>
<evidence type="ECO:0000313" key="10">
    <source>
        <dbReference type="EMBL" id="KAK9824314.1"/>
    </source>
</evidence>
<gene>
    <name evidence="10" type="ORF">WJX72_009375</name>
</gene>
<dbReference type="Proteomes" id="UP001489004">
    <property type="component" value="Unassembled WGS sequence"/>
</dbReference>
<evidence type="ECO:0000259" key="9">
    <source>
        <dbReference type="PROSITE" id="PS50016"/>
    </source>
</evidence>
<accession>A0AAW1QS79</accession>
<dbReference type="PANTHER" id="PTHR46235">
    <property type="entry name" value="PHD FINGER-CONTAINING PROTEIN DDB_G0268158"/>
    <property type="match status" value="1"/>
</dbReference>
<evidence type="ECO:0000256" key="8">
    <source>
        <dbReference type="SAM" id="MobiDB-lite"/>
    </source>
</evidence>
<dbReference type="Gene3D" id="3.30.40.10">
    <property type="entry name" value="Zinc/RING finger domain, C3HC4 (zinc finger)"/>
    <property type="match status" value="2"/>
</dbReference>
<dbReference type="InterPro" id="IPR019787">
    <property type="entry name" value="Znf_PHD-finger"/>
</dbReference>
<organism evidence="10 11">
    <name type="scientific">[Myrmecia] bisecta</name>
    <dbReference type="NCBI Taxonomy" id="41462"/>
    <lineage>
        <taxon>Eukaryota</taxon>
        <taxon>Viridiplantae</taxon>
        <taxon>Chlorophyta</taxon>
        <taxon>core chlorophytes</taxon>
        <taxon>Trebouxiophyceae</taxon>
        <taxon>Trebouxiales</taxon>
        <taxon>Trebouxiaceae</taxon>
        <taxon>Myrmecia</taxon>
    </lineage>
</organism>
<dbReference type="GO" id="GO:0008270">
    <property type="term" value="F:zinc ion binding"/>
    <property type="evidence" value="ECO:0007669"/>
    <property type="project" value="UniProtKB-KW"/>
</dbReference>
<dbReference type="Pfam" id="PF12047">
    <property type="entry name" value="DNMT1-RFD"/>
    <property type="match status" value="1"/>
</dbReference>
<dbReference type="InterPro" id="IPR059153">
    <property type="entry name" value="NSD_PHD-1st"/>
</dbReference>
<name>A0AAW1QS79_9CHLO</name>
<dbReference type="InterPro" id="IPR055197">
    <property type="entry name" value="PHDvar_NSD"/>
</dbReference>
<dbReference type="SMART" id="SM00249">
    <property type="entry name" value="PHD"/>
    <property type="match status" value="3"/>
</dbReference>
<dbReference type="GO" id="GO:0005634">
    <property type="term" value="C:nucleus"/>
    <property type="evidence" value="ECO:0007669"/>
    <property type="project" value="UniProtKB-SubCell"/>
</dbReference>
<dbReference type="Pfam" id="PF22908">
    <property type="entry name" value="PHD_NSD"/>
    <property type="match status" value="1"/>
</dbReference>
<dbReference type="InterPro" id="IPR013083">
    <property type="entry name" value="Znf_RING/FYVE/PHD"/>
</dbReference>
<dbReference type="CDD" id="cd15565">
    <property type="entry name" value="PHD2_NSD"/>
    <property type="match status" value="1"/>
</dbReference>
<dbReference type="Pfam" id="PF23004">
    <property type="entry name" value="PHDvar_NSD"/>
    <property type="match status" value="1"/>
</dbReference>
<dbReference type="InterPro" id="IPR001965">
    <property type="entry name" value="Znf_PHD"/>
</dbReference>
<dbReference type="InterPro" id="IPR022702">
    <property type="entry name" value="Cytosine_MeTrfase1_RFD"/>
</dbReference>
<dbReference type="PROSITE" id="PS01359">
    <property type="entry name" value="ZF_PHD_1"/>
    <property type="match status" value="1"/>
</dbReference>
<dbReference type="PROSITE" id="PS50016">
    <property type="entry name" value="ZF_PHD_2"/>
    <property type="match status" value="1"/>
</dbReference>
<dbReference type="CDD" id="cd15564">
    <property type="entry name" value="PHD1_NSD"/>
    <property type="match status" value="1"/>
</dbReference>
<evidence type="ECO:0000256" key="5">
    <source>
        <dbReference type="ARBA" id="ARBA00022833"/>
    </source>
</evidence>
<evidence type="ECO:0000256" key="7">
    <source>
        <dbReference type="PROSITE-ProRule" id="PRU00146"/>
    </source>
</evidence>
<dbReference type="EMBL" id="JALJOR010000002">
    <property type="protein sequence ID" value="KAK9824314.1"/>
    <property type="molecule type" value="Genomic_DNA"/>
</dbReference>
<dbReference type="InterPro" id="IPR011011">
    <property type="entry name" value="Znf_FYVE_PHD"/>
</dbReference>
<evidence type="ECO:0000256" key="2">
    <source>
        <dbReference type="ARBA" id="ARBA00022723"/>
    </source>
</evidence>
<evidence type="ECO:0000313" key="11">
    <source>
        <dbReference type="Proteomes" id="UP001489004"/>
    </source>
</evidence>
<dbReference type="InterPro" id="IPR028941">
    <property type="entry name" value="WHIM2_dom"/>
</dbReference>
<feature type="domain" description="PHD-type" evidence="9">
    <location>
        <begin position="1355"/>
        <end position="1402"/>
    </location>
</feature>
<dbReference type="SMART" id="SM00571">
    <property type="entry name" value="DDT"/>
    <property type="match status" value="1"/>
</dbReference>
<dbReference type="CDD" id="cd15566">
    <property type="entry name" value="PHD3_NSD"/>
    <property type="match status" value="1"/>
</dbReference>
<evidence type="ECO:0000256" key="6">
    <source>
        <dbReference type="ARBA" id="ARBA00023242"/>
    </source>
</evidence>
<comment type="caution">
    <text evidence="10">The sequence shown here is derived from an EMBL/GenBank/DDBJ whole genome shotgun (WGS) entry which is preliminary data.</text>
</comment>
<keyword evidence="3" id="KW-0677">Repeat</keyword>